<comment type="caution">
    <text evidence="8">The sequence shown here is derived from an EMBL/GenBank/DDBJ whole genome shotgun (WGS) entry which is preliminary data.</text>
</comment>
<evidence type="ECO:0000256" key="2">
    <source>
        <dbReference type="ARBA" id="ARBA00006679"/>
    </source>
</evidence>
<comment type="similarity">
    <text evidence="2">Belongs to the DoxX family.</text>
</comment>
<dbReference type="Pfam" id="PF07681">
    <property type="entry name" value="DoxX"/>
    <property type="match status" value="1"/>
</dbReference>
<dbReference type="GO" id="GO:0005886">
    <property type="term" value="C:plasma membrane"/>
    <property type="evidence" value="ECO:0007669"/>
    <property type="project" value="UniProtKB-SubCell"/>
</dbReference>
<dbReference type="PANTHER" id="PTHR33452">
    <property type="entry name" value="OXIDOREDUCTASE CATD-RELATED"/>
    <property type="match status" value="1"/>
</dbReference>
<proteinExistence type="inferred from homology"/>
<organism evidence="8 9">
    <name type="scientific">Corynebacterium gallinarum</name>
    <dbReference type="NCBI Taxonomy" id="2762214"/>
    <lineage>
        <taxon>Bacteria</taxon>
        <taxon>Bacillati</taxon>
        <taxon>Actinomycetota</taxon>
        <taxon>Actinomycetes</taxon>
        <taxon>Mycobacteriales</taxon>
        <taxon>Corynebacteriaceae</taxon>
        <taxon>Corynebacterium</taxon>
    </lineage>
</organism>
<evidence type="ECO:0000256" key="7">
    <source>
        <dbReference type="SAM" id="Phobius"/>
    </source>
</evidence>
<evidence type="ECO:0000313" key="8">
    <source>
        <dbReference type="EMBL" id="MBD8030730.1"/>
    </source>
</evidence>
<dbReference type="InterPro" id="IPR051907">
    <property type="entry name" value="DoxX-like_oxidoreductase"/>
</dbReference>
<keyword evidence="6 7" id="KW-0472">Membrane</keyword>
<feature type="transmembrane region" description="Helical" evidence="7">
    <location>
        <begin position="12"/>
        <end position="32"/>
    </location>
</feature>
<feature type="transmembrane region" description="Helical" evidence="7">
    <location>
        <begin position="107"/>
        <end position="128"/>
    </location>
</feature>
<gene>
    <name evidence="8" type="ORF">H9627_10440</name>
</gene>
<dbReference type="EMBL" id="JACSPR010000007">
    <property type="protein sequence ID" value="MBD8030730.1"/>
    <property type="molecule type" value="Genomic_DNA"/>
</dbReference>
<evidence type="ECO:0000256" key="6">
    <source>
        <dbReference type="ARBA" id="ARBA00023136"/>
    </source>
</evidence>
<dbReference type="InterPro" id="IPR032808">
    <property type="entry name" value="DoxX"/>
</dbReference>
<accession>A0A8I0HKC9</accession>
<reference evidence="8 9" key="1">
    <citation type="submission" date="2020-08" db="EMBL/GenBank/DDBJ databases">
        <title>A Genomic Blueprint of the Chicken Gut Microbiome.</title>
        <authorList>
            <person name="Gilroy R."/>
            <person name="Ravi A."/>
            <person name="Getino M."/>
            <person name="Pursley I."/>
            <person name="Horton D.L."/>
            <person name="Alikhan N.-F."/>
            <person name="Baker D."/>
            <person name="Gharbi K."/>
            <person name="Hall N."/>
            <person name="Watson M."/>
            <person name="Adriaenssens E.M."/>
            <person name="Foster-Nyarko E."/>
            <person name="Jarju S."/>
            <person name="Secka A."/>
            <person name="Antonio M."/>
            <person name="Oren A."/>
            <person name="Chaudhuri R."/>
            <person name="La Ragione R.M."/>
            <person name="Hildebrand F."/>
            <person name="Pallen M.J."/>
        </authorList>
    </citation>
    <scope>NUCLEOTIDE SEQUENCE [LARGE SCALE GENOMIC DNA]</scope>
    <source>
        <strain evidence="8 9">Sa1YVA5</strain>
    </source>
</reference>
<name>A0A8I0HKC9_9CORY</name>
<keyword evidence="5 7" id="KW-1133">Transmembrane helix</keyword>
<feature type="transmembrane region" description="Helical" evidence="7">
    <location>
        <begin position="80"/>
        <end position="101"/>
    </location>
</feature>
<dbReference type="PANTHER" id="PTHR33452:SF1">
    <property type="entry name" value="INNER MEMBRANE PROTEIN YPHA-RELATED"/>
    <property type="match status" value="1"/>
</dbReference>
<comment type="subcellular location">
    <subcellularLocation>
        <location evidence="1">Cell membrane</location>
        <topology evidence="1">Multi-pass membrane protein</topology>
    </subcellularLocation>
</comment>
<dbReference type="RefSeq" id="WP_191733982.1">
    <property type="nucleotide sequence ID" value="NZ_JACSPR010000007.1"/>
</dbReference>
<evidence type="ECO:0000256" key="1">
    <source>
        <dbReference type="ARBA" id="ARBA00004651"/>
    </source>
</evidence>
<evidence type="ECO:0000313" key="9">
    <source>
        <dbReference type="Proteomes" id="UP000650224"/>
    </source>
</evidence>
<evidence type="ECO:0000256" key="5">
    <source>
        <dbReference type="ARBA" id="ARBA00022989"/>
    </source>
</evidence>
<keyword evidence="9" id="KW-1185">Reference proteome</keyword>
<dbReference type="Proteomes" id="UP000650224">
    <property type="component" value="Unassembled WGS sequence"/>
</dbReference>
<keyword evidence="3" id="KW-1003">Cell membrane</keyword>
<evidence type="ECO:0000256" key="3">
    <source>
        <dbReference type="ARBA" id="ARBA00022475"/>
    </source>
</evidence>
<keyword evidence="4 7" id="KW-0812">Transmembrane</keyword>
<dbReference type="AlphaFoldDB" id="A0A8I0HKC9"/>
<feature type="transmembrane region" description="Helical" evidence="7">
    <location>
        <begin position="52"/>
        <end position="73"/>
    </location>
</feature>
<evidence type="ECO:0000256" key="4">
    <source>
        <dbReference type="ARBA" id="ARBA00022692"/>
    </source>
</evidence>
<sequence>MDKPVVRDAALLLFRVMLGIIFVAHGWEKLFISGTTATTGQFSAWGVPQPALSVWIAAVAELLGGAFLVVGLLTTFVAGALALLMLAAVYFVHLDAGFFVSTNGLEFPLLIIISLMMIVVFGPGRASIDGVLTRG</sequence>
<protein>
    <submittedName>
        <fullName evidence="8">DoxX family protein</fullName>
    </submittedName>
</protein>